<protein>
    <submittedName>
        <fullName evidence="1">Uncharacterized protein</fullName>
    </submittedName>
</protein>
<organism evidence="1 2">
    <name type="scientific">Pleuronectes platessa</name>
    <name type="common">European plaice</name>
    <dbReference type="NCBI Taxonomy" id="8262"/>
    <lineage>
        <taxon>Eukaryota</taxon>
        <taxon>Metazoa</taxon>
        <taxon>Chordata</taxon>
        <taxon>Craniata</taxon>
        <taxon>Vertebrata</taxon>
        <taxon>Euteleostomi</taxon>
        <taxon>Actinopterygii</taxon>
        <taxon>Neopterygii</taxon>
        <taxon>Teleostei</taxon>
        <taxon>Neoteleostei</taxon>
        <taxon>Acanthomorphata</taxon>
        <taxon>Carangaria</taxon>
        <taxon>Pleuronectiformes</taxon>
        <taxon>Pleuronectoidei</taxon>
        <taxon>Pleuronectidae</taxon>
        <taxon>Pleuronectes</taxon>
    </lineage>
</organism>
<evidence type="ECO:0000313" key="2">
    <source>
        <dbReference type="Proteomes" id="UP001153269"/>
    </source>
</evidence>
<gene>
    <name evidence="1" type="ORF">PLEPLA_LOCUS16431</name>
</gene>
<dbReference type="AlphaFoldDB" id="A0A9N7UEA1"/>
<keyword evidence="2" id="KW-1185">Reference proteome</keyword>
<name>A0A9N7UEA1_PLEPL</name>
<sequence length="115" mass="12301">MAACRLGVISLPVWFQGTFITCLMTKNEGQATVYSLEWPMAAPGAIQPYIRTIKNICKGALQVPVTSKHVSVQADFGTTPVLSVYPSFGMLCIDVGLEPLSHELTTGSQGGIDVE</sequence>
<comment type="caution">
    <text evidence="1">The sequence shown here is derived from an EMBL/GenBank/DDBJ whole genome shotgun (WGS) entry which is preliminary data.</text>
</comment>
<evidence type="ECO:0000313" key="1">
    <source>
        <dbReference type="EMBL" id="CAB1428458.1"/>
    </source>
</evidence>
<proteinExistence type="predicted"/>
<dbReference type="Proteomes" id="UP001153269">
    <property type="component" value="Unassembled WGS sequence"/>
</dbReference>
<dbReference type="EMBL" id="CADEAL010001057">
    <property type="protein sequence ID" value="CAB1428458.1"/>
    <property type="molecule type" value="Genomic_DNA"/>
</dbReference>
<reference evidence="1" key="1">
    <citation type="submission" date="2020-03" db="EMBL/GenBank/DDBJ databases">
        <authorList>
            <person name="Weist P."/>
        </authorList>
    </citation>
    <scope>NUCLEOTIDE SEQUENCE</scope>
</reference>
<accession>A0A9N7UEA1</accession>